<keyword evidence="2" id="KW-0805">Transcription regulation</keyword>
<comment type="subcellular location">
    <subcellularLocation>
        <location evidence="1">Nucleus</location>
    </subcellularLocation>
</comment>
<keyword evidence="4" id="KW-0539">Nucleus</keyword>
<evidence type="ECO:0000259" key="7">
    <source>
        <dbReference type="Pfam" id="PF25826"/>
    </source>
</evidence>
<name>A0A7N0T2H5_KALFE</name>
<feature type="region of interest" description="Disordered" evidence="5">
    <location>
        <begin position="712"/>
        <end position="741"/>
    </location>
</feature>
<dbReference type="Pfam" id="PF24662">
    <property type="entry name" value="DUF7650"/>
    <property type="match status" value="1"/>
</dbReference>
<evidence type="ECO:0000256" key="2">
    <source>
        <dbReference type="ARBA" id="ARBA00023015"/>
    </source>
</evidence>
<evidence type="ECO:0000256" key="5">
    <source>
        <dbReference type="SAM" id="MobiDB-lite"/>
    </source>
</evidence>
<evidence type="ECO:0000256" key="4">
    <source>
        <dbReference type="ARBA" id="ARBA00023242"/>
    </source>
</evidence>
<accession>A0A7N0T2H5</accession>
<feature type="compositionally biased region" description="Polar residues" evidence="5">
    <location>
        <begin position="623"/>
        <end position="635"/>
    </location>
</feature>
<dbReference type="InterPro" id="IPR056067">
    <property type="entry name" value="DUF7650"/>
</dbReference>
<dbReference type="Pfam" id="PF25826">
    <property type="entry name" value="DUF7952"/>
    <property type="match status" value="1"/>
</dbReference>
<proteinExistence type="predicted"/>
<feature type="domain" description="DUF7650" evidence="6">
    <location>
        <begin position="286"/>
        <end position="374"/>
    </location>
</feature>
<reference evidence="8" key="1">
    <citation type="submission" date="2021-01" db="UniProtKB">
        <authorList>
            <consortium name="EnsemblPlants"/>
        </authorList>
    </citation>
    <scope>IDENTIFICATION</scope>
</reference>
<dbReference type="AlphaFoldDB" id="A0A7N0T2H5"/>
<evidence type="ECO:0008006" key="10">
    <source>
        <dbReference type="Google" id="ProtNLM"/>
    </source>
</evidence>
<dbReference type="EnsemblPlants" id="Kaladp0018s0299.1.v1.1">
    <property type="protein sequence ID" value="Kaladp0018s0299.1.v1.1"/>
    <property type="gene ID" value="Kaladp0018s0299.v1.1"/>
</dbReference>
<dbReference type="GO" id="GO:0003714">
    <property type="term" value="F:transcription corepressor activity"/>
    <property type="evidence" value="ECO:0007669"/>
    <property type="project" value="TreeGrafter"/>
</dbReference>
<dbReference type="Proteomes" id="UP000594263">
    <property type="component" value="Unplaced"/>
</dbReference>
<keyword evidence="9" id="KW-1185">Reference proteome</keyword>
<evidence type="ECO:0000256" key="3">
    <source>
        <dbReference type="ARBA" id="ARBA00023163"/>
    </source>
</evidence>
<dbReference type="Gramene" id="Kaladp0018s0299.1.v1.1">
    <property type="protein sequence ID" value="Kaladp0018s0299.1.v1.1"/>
    <property type="gene ID" value="Kaladp0018s0299.v1.1"/>
</dbReference>
<evidence type="ECO:0000259" key="6">
    <source>
        <dbReference type="Pfam" id="PF24662"/>
    </source>
</evidence>
<organism evidence="8 9">
    <name type="scientific">Kalanchoe fedtschenkoi</name>
    <name type="common">Lavender scallops</name>
    <name type="synonym">South American air plant</name>
    <dbReference type="NCBI Taxonomy" id="63787"/>
    <lineage>
        <taxon>Eukaryota</taxon>
        <taxon>Viridiplantae</taxon>
        <taxon>Streptophyta</taxon>
        <taxon>Embryophyta</taxon>
        <taxon>Tracheophyta</taxon>
        <taxon>Spermatophyta</taxon>
        <taxon>Magnoliopsida</taxon>
        <taxon>eudicotyledons</taxon>
        <taxon>Gunneridae</taxon>
        <taxon>Pentapetalae</taxon>
        <taxon>Saxifragales</taxon>
        <taxon>Crassulaceae</taxon>
        <taxon>Kalanchoe</taxon>
    </lineage>
</organism>
<feature type="region of interest" description="Disordered" evidence="5">
    <location>
        <begin position="623"/>
        <end position="644"/>
    </location>
</feature>
<evidence type="ECO:0000256" key="1">
    <source>
        <dbReference type="ARBA" id="ARBA00004123"/>
    </source>
</evidence>
<dbReference type="InterPro" id="IPR057712">
    <property type="entry name" value="DUF7952"/>
</dbReference>
<evidence type="ECO:0000313" key="8">
    <source>
        <dbReference type="EnsemblPlants" id="Kaladp0018s0299.1.v1.1"/>
    </source>
</evidence>
<evidence type="ECO:0000313" key="9">
    <source>
        <dbReference type="Proteomes" id="UP000594263"/>
    </source>
</evidence>
<protein>
    <recommendedName>
        <fullName evidence="10">SANT domain-containing protein</fullName>
    </recommendedName>
</protein>
<keyword evidence="3" id="KW-0804">Transcription</keyword>
<dbReference type="PANTHER" id="PTHR13859">
    <property type="entry name" value="ATROPHIN-RELATED"/>
    <property type="match status" value="1"/>
</dbReference>
<dbReference type="GO" id="GO:0005634">
    <property type="term" value="C:nucleus"/>
    <property type="evidence" value="ECO:0007669"/>
    <property type="project" value="UniProtKB-SubCell"/>
</dbReference>
<feature type="domain" description="DUF7952" evidence="7">
    <location>
        <begin position="118"/>
        <end position="248"/>
    </location>
</feature>
<dbReference type="PANTHER" id="PTHR13859:SF11">
    <property type="entry name" value="GRUNGE, ISOFORM J"/>
    <property type="match status" value="1"/>
</dbReference>
<sequence length="787" mass="87804">MGSPERYDIFGDPEIVAHAGNDFQANIPSLVVPSDANQQLKSQNDVNIAHGVFNDRFMGLPIPLVWMNQNSDNRTAPMEDYCCHFCYDSSDSSSWHPDVGKIRGKGHFLVPGSESKQWSDIEEAGFLLGLYIFGKNFVILKKFVGRERMGDVISFYYGKFYKSVQYQRWSECRQNKSRKCAYGHKIFTGSRQQELVSRLISSSAKELQGTLLEVSKSYAVGNSSVEEYVFILKNLVGMECLVKAVAIGKGKKDLTGPSVDFSKSNQTLHTCLDVPAGKAWSSLSTAAIIEFLTGNVRLSKAKSIDLFWEAVWPRLLDRGWHSEQPKGYAYVSGSKQSLVFLVPGVTKFSRRKLVKGEDYFDSVSDILNKIAMEPMLLGLEAHPDQRSHSKVTVAAKLDDDVEHSDLVDGQNAYLKLRDSNPDIDFVGLTVIDTTFATAVTGKMREVTYWPVKSLNMPLCRSQFQEIENDILEEPREESDSGNASCFEQNASKLNAVSTENTISRSHANDRVSASLPKQINKDVSTSAVAENQLQKKKSRLKKSINRNCFVDTPLTVKKQKVLTVCSHQEPGQNTITPLLYGLSSKREDKDRSCHHLSDPGDRISQMGSKEKLASQTCLTNHSSKNCSETNIVSPNNAPPHEKPRPRMVLDLNLPYCSDIDLDAAPDIEIKENNGTVDIEQEHTMNFRRHSTRNRPLTAKVLDAIADGFFEVTPKRKRKRSSSPDSNRRPSQQARAGVTVTSNDIMITGLGARKSDMEGNVSSSASINNDMLLNFQQPRPMGDKTLYI</sequence>